<keyword evidence="1" id="KW-0732">Signal</keyword>
<feature type="signal peptide" evidence="1">
    <location>
        <begin position="1"/>
        <end position="25"/>
    </location>
</feature>
<dbReference type="AlphaFoldDB" id="A0A1I7SF99"/>
<accession>A0A1I7SF99</accession>
<name>A0A1I7SF99_BURXY</name>
<sequence length="83" mass="9534">MAKMAVCRVLIVVLVLSTSFSTVLPHPSNSKSPVIPSMNFDSLSMNPFFSQYRRNSEFLQKRDVEDIYQMDPYELGIKFGKKK</sequence>
<reference evidence="3" key="1">
    <citation type="submission" date="2016-11" db="UniProtKB">
        <authorList>
            <consortium name="WormBaseParasite"/>
        </authorList>
    </citation>
    <scope>IDENTIFICATION</scope>
</reference>
<feature type="chain" id="PRO_5009306022" evidence="1">
    <location>
        <begin position="26"/>
        <end position="83"/>
    </location>
</feature>
<evidence type="ECO:0000313" key="2">
    <source>
        <dbReference type="Proteomes" id="UP000095284"/>
    </source>
</evidence>
<evidence type="ECO:0000313" key="3">
    <source>
        <dbReference type="WBParaSite" id="BXY_1171100.1"/>
    </source>
</evidence>
<evidence type="ECO:0000256" key="1">
    <source>
        <dbReference type="SAM" id="SignalP"/>
    </source>
</evidence>
<dbReference type="Proteomes" id="UP000095284">
    <property type="component" value="Unplaced"/>
</dbReference>
<proteinExistence type="predicted"/>
<dbReference type="WBParaSite" id="BXY_1171100.1">
    <property type="protein sequence ID" value="BXY_1171100.1"/>
    <property type="gene ID" value="BXY_1171100"/>
</dbReference>
<protein>
    <submittedName>
        <fullName evidence="3">Uncharacterized protein</fullName>
    </submittedName>
</protein>
<organism evidence="2 3">
    <name type="scientific">Bursaphelenchus xylophilus</name>
    <name type="common">Pinewood nematode worm</name>
    <name type="synonym">Aphelenchoides xylophilus</name>
    <dbReference type="NCBI Taxonomy" id="6326"/>
    <lineage>
        <taxon>Eukaryota</taxon>
        <taxon>Metazoa</taxon>
        <taxon>Ecdysozoa</taxon>
        <taxon>Nematoda</taxon>
        <taxon>Chromadorea</taxon>
        <taxon>Rhabditida</taxon>
        <taxon>Tylenchina</taxon>
        <taxon>Tylenchomorpha</taxon>
        <taxon>Aphelenchoidea</taxon>
        <taxon>Aphelenchoididae</taxon>
        <taxon>Bursaphelenchus</taxon>
    </lineage>
</organism>